<keyword evidence="9" id="KW-0028">Amino-acid biosynthesis</keyword>
<evidence type="ECO:0000313" key="12">
    <source>
        <dbReference type="Proteomes" id="UP000255505"/>
    </source>
</evidence>
<dbReference type="EMBL" id="LT991977">
    <property type="protein sequence ID" value="SPK76030.1"/>
    <property type="molecule type" value="Genomic_DNA"/>
</dbReference>
<keyword evidence="5 9" id="KW-0032">Aminotransferase</keyword>
<dbReference type="GO" id="GO:0030170">
    <property type="term" value="F:pyridoxal phosphate binding"/>
    <property type="evidence" value="ECO:0007669"/>
    <property type="project" value="InterPro"/>
</dbReference>
<evidence type="ECO:0000256" key="6">
    <source>
        <dbReference type="ARBA" id="ARBA00022679"/>
    </source>
</evidence>
<comment type="cofactor">
    <cofactor evidence="1 9">
        <name>pyridoxal 5'-phosphate</name>
        <dbReference type="ChEBI" id="CHEBI:597326"/>
    </cofactor>
</comment>
<geneLocation type="plasmid" evidence="11">
    <name>II</name>
</geneLocation>
<organism evidence="11 12">
    <name type="scientific">Cupriavidus taiwanensis</name>
    <dbReference type="NCBI Taxonomy" id="164546"/>
    <lineage>
        <taxon>Bacteria</taxon>
        <taxon>Pseudomonadati</taxon>
        <taxon>Pseudomonadota</taxon>
        <taxon>Betaproteobacteria</taxon>
        <taxon>Burkholderiales</taxon>
        <taxon>Burkholderiaceae</taxon>
        <taxon>Cupriavidus</taxon>
    </lineage>
</organism>
<keyword evidence="9" id="KW-0368">Histidine biosynthesis</keyword>
<dbReference type="UniPathway" id="UPA00031">
    <property type="reaction ID" value="UER00012"/>
</dbReference>
<accession>A0A375IPP1</accession>
<dbReference type="AlphaFoldDB" id="A0A375IPP1"/>
<comment type="pathway">
    <text evidence="2 9">Amino-acid biosynthesis; L-histidine biosynthesis; L-histidine from 5-phospho-alpha-D-ribose 1-diphosphate: step 7/9.</text>
</comment>
<dbReference type="PROSITE" id="PS00599">
    <property type="entry name" value="AA_TRANSFER_CLASS_2"/>
    <property type="match status" value="1"/>
</dbReference>
<name>A0A375IPP1_9BURK</name>
<feature type="modified residue" description="N6-(pyridoxal phosphate)lysine" evidence="9">
    <location>
        <position position="210"/>
    </location>
</feature>
<evidence type="ECO:0000256" key="4">
    <source>
        <dbReference type="ARBA" id="ARBA00011738"/>
    </source>
</evidence>
<dbReference type="InterPro" id="IPR004839">
    <property type="entry name" value="Aminotransferase_I/II_large"/>
</dbReference>
<dbReference type="RefSeq" id="WP_115665634.1">
    <property type="nucleotide sequence ID" value="NZ_LT991977.1"/>
</dbReference>
<evidence type="ECO:0000256" key="1">
    <source>
        <dbReference type="ARBA" id="ARBA00001933"/>
    </source>
</evidence>
<protein>
    <recommendedName>
        <fullName evidence="9">Histidinol-phosphate aminotransferase</fullName>
        <ecNumber evidence="9">2.6.1.9</ecNumber>
    </recommendedName>
    <alternativeName>
        <fullName evidence="9">Imidazole acetol-phosphate transaminase</fullName>
    </alternativeName>
</protein>
<dbReference type="Proteomes" id="UP000255505">
    <property type="component" value="Plasmid II"/>
</dbReference>
<dbReference type="CDD" id="cd00609">
    <property type="entry name" value="AAT_like"/>
    <property type="match status" value="1"/>
</dbReference>
<evidence type="ECO:0000256" key="9">
    <source>
        <dbReference type="HAMAP-Rule" id="MF_01023"/>
    </source>
</evidence>
<dbReference type="Gene3D" id="3.40.640.10">
    <property type="entry name" value="Type I PLP-dependent aspartate aminotransferase-like (Major domain)"/>
    <property type="match status" value="1"/>
</dbReference>
<dbReference type="InterPro" id="IPR015421">
    <property type="entry name" value="PyrdxlP-dep_Trfase_major"/>
</dbReference>
<dbReference type="PANTHER" id="PTHR43643">
    <property type="entry name" value="HISTIDINOL-PHOSPHATE AMINOTRANSFERASE 2"/>
    <property type="match status" value="1"/>
</dbReference>
<evidence type="ECO:0000256" key="7">
    <source>
        <dbReference type="ARBA" id="ARBA00022898"/>
    </source>
</evidence>
<dbReference type="EC" id="2.6.1.9" evidence="9"/>
<evidence type="ECO:0000313" key="11">
    <source>
        <dbReference type="EMBL" id="SPK76030.1"/>
    </source>
</evidence>
<dbReference type="InterPro" id="IPR001917">
    <property type="entry name" value="Aminotrans_II_pyridoxalP_BS"/>
</dbReference>
<dbReference type="InterPro" id="IPR015422">
    <property type="entry name" value="PyrdxlP-dep_Trfase_small"/>
</dbReference>
<keyword evidence="11" id="KW-0614">Plasmid</keyword>
<dbReference type="InterPro" id="IPR015424">
    <property type="entry name" value="PyrdxlP-dep_Trfase"/>
</dbReference>
<evidence type="ECO:0000259" key="10">
    <source>
        <dbReference type="Pfam" id="PF00155"/>
    </source>
</evidence>
<dbReference type="GO" id="GO:0004400">
    <property type="term" value="F:histidinol-phosphate transaminase activity"/>
    <property type="evidence" value="ECO:0007669"/>
    <property type="project" value="UniProtKB-UniRule"/>
</dbReference>
<comment type="similarity">
    <text evidence="3 9">Belongs to the class-II pyridoxal-phosphate-dependent aminotransferase family. Histidinol-phosphate aminotransferase subfamily.</text>
</comment>
<evidence type="ECO:0000256" key="3">
    <source>
        <dbReference type="ARBA" id="ARBA00007970"/>
    </source>
</evidence>
<dbReference type="NCBIfam" id="TIGR01141">
    <property type="entry name" value="hisC"/>
    <property type="match status" value="1"/>
</dbReference>
<comment type="subunit">
    <text evidence="4 9">Homodimer.</text>
</comment>
<proteinExistence type="inferred from homology"/>
<evidence type="ECO:0000256" key="8">
    <source>
        <dbReference type="ARBA" id="ARBA00047481"/>
    </source>
</evidence>
<dbReference type="GO" id="GO:0000105">
    <property type="term" value="P:L-histidine biosynthetic process"/>
    <property type="evidence" value="ECO:0007669"/>
    <property type="project" value="UniProtKB-UniRule"/>
</dbReference>
<reference evidence="11 12" key="1">
    <citation type="submission" date="2018-01" db="EMBL/GenBank/DDBJ databases">
        <authorList>
            <person name="Gaut B.S."/>
            <person name="Morton B.R."/>
            <person name="Clegg M.T."/>
            <person name="Duvall M.R."/>
        </authorList>
    </citation>
    <scope>NUCLEOTIDE SEQUENCE [LARGE SCALE GENOMIC DNA]</scope>
    <source>
        <strain evidence="11">Cupriavidus taiwanensis LMG 19425</strain>
        <plasmid evidence="12">Plasmid ii</plasmid>
    </source>
</reference>
<feature type="domain" description="Aminotransferase class I/classII large" evidence="10">
    <location>
        <begin position="26"/>
        <end position="345"/>
    </location>
</feature>
<keyword evidence="7 9" id="KW-0663">Pyridoxal phosphate</keyword>
<keyword evidence="6 9" id="KW-0808">Transferase</keyword>
<dbReference type="Gene3D" id="3.90.1150.10">
    <property type="entry name" value="Aspartate Aminotransferase, domain 1"/>
    <property type="match status" value="1"/>
</dbReference>
<dbReference type="InterPro" id="IPR005861">
    <property type="entry name" value="HisP_aminotrans"/>
</dbReference>
<dbReference type="HAMAP" id="MF_01023">
    <property type="entry name" value="HisC_aminotrans_2"/>
    <property type="match status" value="1"/>
</dbReference>
<comment type="catalytic activity">
    <reaction evidence="8 9">
        <text>L-histidinol phosphate + 2-oxoglutarate = 3-(imidazol-4-yl)-2-oxopropyl phosphate + L-glutamate</text>
        <dbReference type="Rhea" id="RHEA:23744"/>
        <dbReference type="ChEBI" id="CHEBI:16810"/>
        <dbReference type="ChEBI" id="CHEBI:29985"/>
        <dbReference type="ChEBI" id="CHEBI:57766"/>
        <dbReference type="ChEBI" id="CHEBI:57980"/>
        <dbReference type="EC" id="2.6.1.9"/>
    </reaction>
</comment>
<dbReference type="SUPFAM" id="SSF53383">
    <property type="entry name" value="PLP-dependent transferases"/>
    <property type="match status" value="1"/>
</dbReference>
<dbReference type="InterPro" id="IPR050106">
    <property type="entry name" value="HistidinolP_aminotransfase"/>
</dbReference>
<dbReference type="Pfam" id="PF00155">
    <property type="entry name" value="Aminotran_1_2"/>
    <property type="match status" value="1"/>
</dbReference>
<evidence type="ECO:0000256" key="2">
    <source>
        <dbReference type="ARBA" id="ARBA00005011"/>
    </source>
</evidence>
<sequence>MTQFWSSLARTLSPYVPGEQPADQGIIKLNTNENPFGPSPLVIEAVRVAADNALRLYPDPECRELRRVVASYHGISSNCVFAGNGSDEVLALCFQAFFDPGAPILIPDVSYSFYRVYVGLFGLSHREVPVTDRLTIRIDDYAVPCAGVVLANPNAPTGIALPLASIRRLLDIHPTKVVIVDEAYVDFGADSSLSLLHEYPNLVVVQTMSKSRSLAGLRVGFAFGQSHLIEALNRVKNSFNSYPIGRLAQAGAIASYKDQAHFQRTRAAIMESRNYLAAELEQLGFEVLPSAANFLFVRHPGLPAKTLVEALRRDRILVRHFDSKRVKEYLRISIGTAEQCAEVADCLRSFAPTGLDVP</sequence>
<gene>
    <name evidence="9 11" type="primary">hisC</name>
    <name evidence="11" type="ORF">CT19425_MP70190</name>
</gene>
<dbReference type="PANTHER" id="PTHR43643:SF3">
    <property type="entry name" value="HISTIDINOL-PHOSPHATE AMINOTRANSFERASE"/>
    <property type="match status" value="1"/>
</dbReference>
<evidence type="ECO:0000256" key="5">
    <source>
        <dbReference type="ARBA" id="ARBA00022576"/>
    </source>
</evidence>